<dbReference type="EMBL" id="JAMKPW020000002">
    <property type="protein sequence ID" value="KAK8219930.1"/>
    <property type="molecule type" value="Genomic_DNA"/>
</dbReference>
<protein>
    <submittedName>
        <fullName evidence="1">Protein SABRE</fullName>
    </submittedName>
</protein>
<evidence type="ECO:0000313" key="1">
    <source>
        <dbReference type="EMBL" id="KAK8219930.1"/>
    </source>
</evidence>
<sequence>MPLPSVSFLLGLAVLLYLSTFILFALLRIITGVSVQRVGYSGFRRIHFSLQDGIKVYIRGVGLSVHRPTFAQPTWLSLNITELQVVVDLRELGANKKKDGQDAKHANGTTTPANGSLPGPRHNENGSDEEHGRTWKRLTEIKEKIKLLHRKIKWLRMIDLVLTGTSVTIQEVGTFRVERFTLSVDTRTRTVDRSRLFQHHQATKEKHTPAEWKSMVRNVLFTPGDQESTEILDYCTINAHGFLHKELDGLRDASIALKLGRLTIPYDDLDAAIERAKLCRSRTDPDVPSQNVPSISVNDVVEELDEPGSKNEKIVQTVSDSKEFVASILRGIQEIQLAVGFSGLSKRIKSLHTSEQQVYFNLAMKEVGLDVVRLDPKSPAHRMYFSSKDVAHQALLTAISISAGIDDGHEHPERMIYVPMITATAKTTLPSKTIQYATDSDATERNTNILFANLMCTSPSIDLDPKHLPLVLAILKSKRGAPGKPHRRTYRQQDLISRLLPKASIKLSIQEPVIRIALPPMDRENTDEGDFDLLISSTSSMALEVESSHAWDERSNYGLALNYRQTSHQLYYQTTSNEKHDLLLTDTVEIKVDARTHPEASVQISGRFQTFSVFLVRPDICEGIRQIMKSVRKDPLFSRSGSDVKRPSFLRQLPAWLQHCQLQGSDFNIEVAGVDEYVSKYGRGFALQLESWSSEYKAHRDGNVQVTPRRRSTSRASLAKDPQSRAPSPSPRRRPANATDGRRLAIHVEGLEGLVLDTVEESLPETFMTLPRFEVAFSTSTDQQGPVFHINSHSKSLLLQYSLYNHYSIGVAFEVLRRTFAHPDGVPTSEQKQHHPSLSVHYGTDMPAQAGPMLDEVTTVDFKASLIQIKAKMPQDPPLMVQIFGLDAGRHRYAQPFVRTVLARAYAGTPRVKGVWSRIVSIKALRLDFRESKRKQGKTVVEEKSIDLATEAIRFCVPHQLVVHSIFDNITNVMKTAQQLHHHFSTGSNDYILAKHPEAPKKVPRISLRSQVLVFEIEDSPFEWKLGTIYRAGLIEQKQRLAREEAFRLKVKSMENKNQRRTSSRARTASAHPGPRARSASRTKHMGKNRSRSNQASTLREESSESDHRGRTRRMRYDTDGICTMNRACNRTVEQAHERLQHLNAQTWKKRIDGAMKAQNHAMRDMRHLFWGLDEIPEDIEQTERILATGQRPPLMAVLVSDFSIVVDKPSFPMPELPDFLHEVGKGMPKDMKYGLLVPMNVQISMGEARCGLRDYPLPLLHVPAIRTGQSPRLPSLSLRTDFVIAEEFRDIESQRHVNVMVIPKEKMGDNGASKAFAIDVRRTISPVKTYSNMKVEINTSQATRITWGTSYQPAIQDMMQVIEGFTKPAVDPSERVGFWDKIRLNFHSRINVSWKGDGDVHLNLKGSRDPYIVTGPGAGFVMVWRDNVSWNVAQHDDPRRFMTVDSGDYILAIPDFNRYARHAMDNTGEGDKASTVDSLKSTALFKKVIMKLSGNVQWLAGLVFERDVQGNKRSYDFCPHYDVVLKHPRYAKAPEGEKYDAFHKFRSHHIHMSIAIAAPQNRDWTVSNMKPSNNYNTVHLTPRFFTHFFQWWSLFSGAMSLPIRQGPLWGMQEKSSKKFGRHLGTIKYNLLLSPLFISHIYKHKDAEDYNSDVVSATGLKMRLDSFMLDLHQRREFFEMKQHTAGAKPKKTSGMRINQSQLDFINADIRAVSAAIVGTNYKDVDQASPEDIASYQEPIGKIDMSRFTIPDNDFSWIDMDDFVELDWILPAESNPETKILPLGTAPRFTYFRQTDHGDSVSGDTTRSSPFGDEPTHYCVMSARNDPRRVQADLIQQRIDTIKQQILNNERAVGEQEVKNVRSVGGEEGLNERLTILKNHTEALIRKRDFLQSILKVLLQRLEKDDPAAVPDLETSEEFYDAQESRDRHRNSDLGLDSAPLADYSSNFNNRFVVHNAQLKWNNSLRNIILRYIHQVGQRRGFVYYMSRRAVKFILDILEEQRKRPESAYTAEDSTSVPDTPLSPGKDDDVTIQDRIEELLRDGKSFVDADDLDEQPKRSKSHVSDMKEENLATEFMALNTFHFRLIAPQIQLQSEKNTKSAVLVTAKGMQLKVIQIMDKDRVMDDISGLVQRRFSAAMDSLQIFVASTKTFSTEYLHMYSGNRYGARAGAHWPPWVPLEVMFEFNNNPYGFNRVVHRTSASLRYDKYNTLRLKYNDDLSGGEGAQSTMQATAESRMDHLWVEFPQFRAICDSAQYYAMYIIVMDLLLYSEPLEKTRSERLEKIMLASDFSDLTGAPEMVEMLQDRIRQLEEIEMHFQVNEKYLDRQGWKDRIAMDQDLANCEDELFFMMKAITTSQRRIEDRNQQQESSTGLLRWLISAKEIAWHLIREKGESLLEFQIRDGSFDRTDYNDGSNYNCLEIGRVNGYNLLPNALYPEIISPYVDPPKGFTEQPDLKMLRVHWLMLEAIAGIPVVDHFEVDLVPLRVQLEREVAKRLFEYIFPGVGGNAFEGSGFSPFMIRKMLPTQEEEDESKEDQDSEDKILNASSSQPDHQGKQGTGTGAGSLEHRLKPTMTLADPKAAPKKRHGLGISNGSHSHLPHWGLFTHSDRSHSSMRKPMNGSTPSMMSRSNSDRSLALSTAAKSDSTVSHADGEKPKRGKRANAADASKDKERSDDLTQMMNRASSYMTLAYVKIPSMVLCLSYKGRGQRNLEDVHDLVFRMPTLEYRNKTWSNLDLALALKKDVIKALISHAGAIVGNKLSHHRPKPQQHSRLREIANMSTLMTSSGEPSAAASEESFRRDDDIYSPSNTPPRRSFTSGRGSTLSHSVSFASSNSPAPSARPASEFEAQQNSHTPTNEAQRSLSLGGNGGERDRDSLRSRGNSISRKFTGFRGLRQNDGAVEESEESKAHLHLDALLSAQPCALVQERPRKTVRSVTCTLRKGHGMAPKKNPGWGYEQKASVQESKKAGHNLCFALGPNGTYFYSTPKQRHVWWNLEGEVKEVMSDILDDVTERRDILWVALGPEKESYVISYLEFDNNVHRIAALGCHESWVVLFQQLRLCWWIPSGYLPKSADASKEFDRKFEQPSDYSFVTLSASSPDEYIYLAKDLTCDSHMIQHEKFEIAIDSLHDRETVLSRKAERKKAREEAERKKAREAIERKKAREETEKTKLAAKDAQEAVAKESPTNVKMEKSPEDGPQALPNDAQNVDTTIRKPDAPASENQHFALWYSSLCIDIVAGTKLTTFPDLPIDVCTCQEMACNTRKAQPKALYFCEHDIEKLLRASGKYSYAWLYQERDRWLPETFGQRCDPRYRADLMEKASQLFQILYTLTEKERQVGKLGVRVIPGQWP</sequence>
<evidence type="ECO:0000313" key="2">
    <source>
        <dbReference type="Proteomes" id="UP001320706"/>
    </source>
</evidence>
<name>A0ACC3SN37_9PEZI</name>
<proteinExistence type="predicted"/>
<gene>
    <name evidence="1" type="primary">FMP27</name>
    <name evidence="1" type="ORF">M8818_000345</name>
</gene>
<comment type="caution">
    <text evidence="1">The sequence shown here is derived from an EMBL/GenBank/DDBJ whole genome shotgun (WGS) entry which is preliminary data.</text>
</comment>
<reference evidence="1" key="1">
    <citation type="submission" date="2024-02" db="EMBL/GenBank/DDBJ databases">
        <title>Metagenome Assembled Genome of Zalaria obscura JY119.</title>
        <authorList>
            <person name="Vighnesh L."/>
            <person name="Jagadeeshwari U."/>
            <person name="Venkata Ramana C."/>
            <person name="Sasikala C."/>
        </authorList>
    </citation>
    <scope>NUCLEOTIDE SEQUENCE</scope>
    <source>
        <strain evidence="1">JY119</strain>
    </source>
</reference>
<keyword evidence="2" id="KW-1185">Reference proteome</keyword>
<accession>A0ACC3SN37</accession>
<dbReference type="Proteomes" id="UP001320706">
    <property type="component" value="Unassembled WGS sequence"/>
</dbReference>
<organism evidence="1 2">
    <name type="scientific">Zalaria obscura</name>
    <dbReference type="NCBI Taxonomy" id="2024903"/>
    <lineage>
        <taxon>Eukaryota</taxon>
        <taxon>Fungi</taxon>
        <taxon>Dikarya</taxon>
        <taxon>Ascomycota</taxon>
        <taxon>Pezizomycotina</taxon>
        <taxon>Dothideomycetes</taxon>
        <taxon>Dothideomycetidae</taxon>
        <taxon>Dothideales</taxon>
        <taxon>Zalariaceae</taxon>
        <taxon>Zalaria</taxon>
    </lineage>
</organism>